<dbReference type="PANTHER" id="PTHR46470">
    <property type="entry name" value="N-ACYLNEURAMINATE-9-PHOSPHATASE"/>
    <property type="match status" value="1"/>
</dbReference>
<name>A0A5C6J0S7_9ACTN</name>
<keyword evidence="6" id="KW-1185">Reference proteome</keyword>
<evidence type="ECO:0000256" key="2">
    <source>
        <dbReference type="ARBA" id="ARBA00022801"/>
    </source>
</evidence>
<evidence type="ECO:0000256" key="4">
    <source>
        <dbReference type="SAM" id="MobiDB-lite"/>
    </source>
</evidence>
<evidence type="ECO:0000313" key="6">
    <source>
        <dbReference type="Proteomes" id="UP000320481"/>
    </source>
</evidence>
<proteinExistence type="predicted"/>
<keyword evidence="2 5" id="KW-0378">Hydrolase</keyword>
<dbReference type="GO" id="GO:0044281">
    <property type="term" value="P:small molecule metabolic process"/>
    <property type="evidence" value="ECO:0007669"/>
    <property type="project" value="UniProtKB-ARBA"/>
</dbReference>
<dbReference type="SFLD" id="SFLDS00003">
    <property type="entry name" value="Haloacid_Dehalogenase"/>
    <property type="match status" value="1"/>
</dbReference>
<evidence type="ECO:0000313" key="5">
    <source>
        <dbReference type="EMBL" id="TWV34372.1"/>
    </source>
</evidence>
<gene>
    <name evidence="5" type="ORF">FRZ03_28565</name>
</gene>
<dbReference type="InterPro" id="IPR036412">
    <property type="entry name" value="HAD-like_sf"/>
</dbReference>
<dbReference type="SUPFAM" id="SSF56784">
    <property type="entry name" value="HAD-like"/>
    <property type="match status" value="1"/>
</dbReference>
<dbReference type="EMBL" id="VOGW01000173">
    <property type="protein sequence ID" value="TWV34372.1"/>
    <property type="molecule type" value="Genomic_DNA"/>
</dbReference>
<evidence type="ECO:0000256" key="3">
    <source>
        <dbReference type="ARBA" id="ARBA00022842"/>
    </source>
</evidence>
<dbReference type="Gene3D" id="1.10.150.520">
    <property type="match status" value="1"/>
</dbReference>
<evidence type="ECO:0000256" key="1">
    <source>
        <dbReference type="ARBA" id="ARBA00001946"/>
    </source>
</evidence>
<feature type="region of interest" description="Disordered" evidence="4">
    <location>
        <begin position="1"/>
        <end position="44"/>
    </location>
</feature>
<dbReference type="PRINTS" id="PR00413">
    <property type="entry name" value="HADHALOGNASE"/>
</dbReference>
<keyword evidence="3" id="KW-0460">Magnesium</keyword>
<dbReference type="SFLD" id="SFLDG01129">
    <property type="entry name" value="C1.5:_HAD__Beta-PGM__Phosphata"/>
    <property type="match status" value="1"/>
</dbReference>
<dbReference type="Pfam" id="PF00702">
    <property type="entry name" value="Hydrolase"/>
    <property type="match status" value="1"/>
</dbReference>
<dbReference type="PANTHER" id="PTHR46470:SF4">
    <property type="entry name" value="5-AMINO-6-(5-PHOSPHO-D-RIBITYLAMINO)URACIL PHOSPHATASE YIGB"/>
    <property type="match status" value="1"/>
</dbReference>
<dbReference type="Proteomes" id="UP000320481">
    <property type="component" value="Unassembled WGS sequence"/>
</dbReference>
<dbReference type="InterPro" id="IPR051400">
    <property type="entry name" value="HAD-like_hydrolase"/>
</dbReference>
<comment type="cofactor">
    <cofactor evidence="1">
        <name>Mg(2+)</name>
        <dbReference type="ChEBI" id="CHEBI:18420"/>
    </cofactor>
</comment>
<dbReference type="GO" id="GO:0016787">
    <property type="term" value="F:hydrolase activity"/>
    <property type="evidence" value="ECO:0007669"/>
    <property type="project" value="UniProtKB-KW"/>
</dbReference>
<dbReference type="InterPro" id="IPR023214">
    <property type="entry name" value="HAD_sf"/>
</dbReference>
<dbReference type="Gene3D" id="3.40.50.1000">
    <property type="entry name" value="HAD superfamily/HAD-like"/>
    <property type="match status" value="1"/>
</dbReference>
<feature type="compositionally biased region" description="Low complexity" evidence="4">
    <location>
        <begin position="14"/>
        <end position="44"/>
    </location>
</feature>
<dbReference type="AlphaFoldDB" id="A0A5C6J0S7"/>
<dbReference type="NCBIfam" id="TIGR01549">
    <property type="entry name" value="HAD-SF-IA-v1"/>
    <property type="match status" value="1"/>
</dbReference>
<reference evidence="5" key="1">
    <citation type="journal article" date="2019" name="Microbiol. Resour. Announc.">
        <title>Draft Genomic Sequences of Streptomyces misionensis and Streptomyces albidoflavus, bacteria applied for phytopathogen biocontrol.</title>
        <authorList>
            <person name="Pylro V."/>
            <person name="Dias A."/>
            <person name="Andreote F."/>
            <person name="Varani A."/>
            <person name="Andreote C."/>
            <person name="Bernardo E."/>
            <person name="Martins T."/>
        </authorList>
    </citation>
    <scope>NUCLEOTIDE SEQUENCE [LARGE SCALE GENOMIC DNA]</scope>
    <source>
        <strain evidence="5">66</strain>
    </source>
</reference>
<dbReference type="InterPro" id="IPR006439">
    <property type="entry name" value="HAD-SF_hydro_IA"/>
</dbReference>
<accession>A0A5C6J0S7</accession>
<organism evidence="5 6">
    <name type="scientific">Streptomyces misionensis</name>
    <dbReference type="NCBI Taxonomy" id="67331"/>
    <lineage>
        <taxon>Bacteria</taxon>
        <taxon>Bacillati</taxon>
        <taxon>Actinomycetota</taxon>
        <taxon>Actinomycetes</taxon>
        <taxon>Kitasatosporales</taxon>
        <taxon>Streptomycetaceae</taxon>
        <taxon>Streptomyces</taxon>
    </lineage>
</organism>
<protein>
    <submittedName>
        <fullName evidence="5">HAD family hydrolase</fullName>
    </submittedName>
</protein>
<comment type="caution">
    <text evidence="5">The sequence shown here is derived from an EMBL/GenBank/DDBJ whole genome shotgun (WGS) entry which is preliminary data.</text>
</comment>
<sequence length="293" mass="32564">MAPPLPRSPSPGCSRRASTSFRSRAPRPRATWSRTPRRPSSSCPLRTLPSWTRCRHPWVPASSEAPILRPFSTRHDWSHVNRFAVFDLDDTLVDSTGAVDRWFIELTEQRNLGAAGLDFLRAEQQRPVTPRESFQAIIDRFGFSETPDELRSIFLERVPLLSRTFDGVLDNLRELRARGWRTALLTNGTALDQQPKMRDGLAELFDVVCFADDEPMRKPHPEIFRLVADRADAGLDGAWMIGDSLEYDIAGAAAVGMSTIWISGGRPLPKGEPVPGQVVASVAEAFPLLHAAG</sequence>